<evidence type="ECO:0000313" key="5">
    <source>
        <dbReference type="Proteomes" id="UP000293347"/>
    </source>
</evidence>
<dbReference type="AlphaFoldDB" id="A0A4R0NUM0"/>
<keyword evidence="2" id="KW-0676">Redox-active center</keyword>
<dbReference type="EMBL" id="SJSL01000001">
    <property type="protein sequence ID" value="TCD03185.1"/>
    <property type="molecule type" value="Genomic_DNA"/>
</dbReference>
<dbReference type="OrthoDB" id="120730at2"/>
<comment type="caution">
    <text evidence="4">The sequence shown here is derived from an EMBL/GenBank/DDBJ whole genome shotgun (WGS) entry which is preliminary data.</text>
</comment>
<protein>
    <submittedName>
        <fullName evidence="4">DUF255 domain-containing protein</fullName>
    </submittedName>
</protein>
<feature type="domain" description="Thioredoxin" evidence="3">
    <location>
        <begin position="34"/>
        <end position="135"/>
    </location>
</feature>
<dbReference type="RefSeq" id="WP_131593548.1">
    <property type="nucleotide sequence ID" value="NZ_SJSL01000001.1"/>
</dbReference>
<dbReference type="InterPro" id="IPR036249">
    <property type="entry name" value="Thioredoxin-like_sf"/>
</dbReference>
<dbReference type="PANTHER" id="PTHR15337">
    <property type="entry name" value="ANTERIOR GRADIENT PROTEIN-RELATED"/>
    <property type="match status" value="1"/>
</dbReference>
<dbReference type="SUPFAM" id="SSF52833">
    <property type="entry name" value="Thioredoxin-like"/>
    <property type="match status" value="1"/>
</dbReference>
<dbReference type="InterPro" id="IPR017937">
    <property type="entry name" value="Thioredoxin_CS"/>
</dbReference>
<evidence type="ECO:0000256" key="2">
    <source>
        <dbReference type="ARBA" id="ARBA00023284"/>
    </source>
</evidence>
<dbReference type="InterPro" id="IPR051099">
    <property type="entry name" value="AGR/TXD"/>
</dbReference>
<evidence type="ECO:0000259" key="3">
    <source>
        <dbReference type="Pfam" id="PF00085"/>
    </source>
</evidence>
<sequence length="386" mass="44470">MIRTKFIIPAFFLLILWSSVLKAQRNEGIQFFKGTYQEALNKAEKENKLIFMDCYTSWCVPCKKLAAEVFPKREIGEFYNTNFINIQMDMEKGIGIELTKKFGVSAYPTLLLINSSGYKVDQIVGYWEADTLLSWAGRGFSKRKEVTHEMKFDSGVRDAEFISSYFGTLIKEGQIDKARTAFQKILSIEGFKALSHPKYFQLLNLVDFDDPAISYVARHQEQFNKIFTKDSVSQKLRSAFVSVRPLSKIFPFTMPRGYKEQAHQQLLSKIDALYLADREFMVAEIEVYVLSKTGRSEQAFQIAEKAVLNAKETWRYFEMACMVNWCFLNQEYRMKAASWLDTAISLSTDQVFIAEARAFADSLRRPISDSLIIPTVTVMGRRLYGL</sequence>
<evidence type="ECO:0000256" key="1">
    <source>
        <dbReference type="ARBA" id="ARBA00022729"/>
    </source>
</evidence>
<organism evidence="4 5">
    <name type="scientific">Pedobacter psychroterrae</name>
    <dbReference type="NCBI Taxonomy" id="2530453"/>
    <lineage>
        <taxon>Bacteria</taxon>
        <taxon>Pseudomonadati</taxon>
        <taxon>Bacteroidota</taxon>
        <taxon>Sphingobacteriia</taxon>
        <taxon>Sphingobacteriales</taxon>
        <taxon>Sphingobacteriaceae</taxon>
        <taxon>Pedobacter</taxon>
    </lineage>
</organism>
<dbReference type="Gene3D" id="3.40.30.10">
    <property type="entry name" value="Glutaredoxin"/>
    <property type="match status" value="1"/>
</dbReference>
<name>A0A4R0NUM0_9SPHI</name>
<reference evidence="4 5" key="1">
    <citation type="submission" date="2019-02" db="EMBL/GenBank/DDBJ databases">
        <title>Pedobacter sp. RP-1-14 sp. nov., isolated from Arctic soil.</title>
        <authorList>
            <person name="Dahal R.H."/>
        </authorList>
    </citation>
    <scope>NUCLEOTIDE SEQUENCE [LARGE SCALE GENOMIC DNA]</scope>
    <source>
        <strain evidence="4 5">RP-1-14</strain>
    </source>
</reference>
<gene>
    <name evidence="4" type="ORF">EZ437_04215</name>
</gene>
<keyword evidence="1" id="KW-0732">Signal</keyword>
<dbReference type="InterPro" id="IPR013766">
    <property type="entry name" value="Thioredoxin_domain"/>
</dbReference>
<dbReference type="Proteomes" id="UP000293347">
    <property type="component" value="Unassembled WGS sequence"/>
</dbReference>
<accession>A0A4R0NUM0</accession>
<dbReference type="PROSITE" id="PS00194">
    <property type="entry name" value="THIOREDOXIN_1"/>
    <property type="match status" value="1"/>
</dbReference>
<evidence type="ECO:0000313" key="4">
    <source>
        <dbReference type="EMBL" id="TCD03185.1"/>
    </source>
</evidence>
<dbReference type="PANTHER" id="PTHR15337:SF11">
    <property type="entry name" value="THIOREDOXIN DOMAIN-CONTAINING PROTEIN"/>
    <property type="match status" value="1"/>
</dbReference>
<keyword evidence="5" id="KW-1185">Reference proteome</keyword>
<proteinExistence type="predicted"/>
<dbReference type="Pfam" id="PF00085">
    <property type="entry name" value="Thioredoxin"/>
    <property type="match status" value="1"/>
</dbReference>